<dbReference type="OrthoDB" id="419616at2759"/>
<dbReference type="GO" id="GO:0016020">
    <property type="term" value="C:membrane"/>
    <property type="evidence" value="ECO:0007669"/>
    <property type="project" value="UniProtKB-SubCell"/>
</dbReference>
<accession>A0A9P6DM66</accession>
<dbReference type="PANTHER" id="PTHR23504:SF15">
    <property type="entry name" value="MAJOR FACILITATOR SUPERFAMILY (MFS) PROFILE DOMAIN-CONTAINING PROTEIN"/>
    <property type="match status" value="1"/>
</dbReference>
<evidence type="ECO:0008006" key="10">
    <source>
        <dbReference type="Google" id="ProtNLM"/>
    </source>
</evidence>
<evidence type="ECO:0000256" key="5">
    <source>
        <dbReference type="ARBA" id="ARBA00023136"/>
    </source>
</evidence>
<sequence length="270" mass="29717">MQTFSAYSRTQAPEQTPFRQYFLGSVSNQQNNDTDSERSPLLPSPHPTPLPMTQLLILAAVRLAEPISYTQIFPYVNEMMERLKVTDDPARIGFYSGLVDSIFAFAQLFTVYHWSSASDRIGRKPILLVGLSGVTALISRSLAGMLSGNIAVVSSMVSEMTDSTNQAKAFPMIGATWAIGCVVGPIIGGSLSYPATKYPHLFGNSTFLRQYPYFLPCAVSSMITLSSITLALLFVDELLHARPGKLPHTDHPSRRTRGQRPLRHVLLPRG</sequence>
<feature type="region of interest" description="Disordered" evidence="6">
    <location>
        <begin position="245"/>
        <end position="270"/>
    </location>
</feature>
<organism evidence="8 9">
    <name type="scientific">Hydnum rufescens UP504</name>
    <dbReference type="NCBI Taxonomy" id="1448309"/>
    <lineage>
        <taxon>Eukaryota</taxon>
        <taxon>Fungi</taxon>
        <taxon>Dikarya</taxon>
        <taxon>Basidiomycota</taxon>
        <taxon>Agaricomycotina</taxon>
        <taxon>Agaricomycetes</taxon>
        <taxon>Cantharellales</taxon>
        <taxon>Hydnaceae</taxon>
        <taxon>Hydnum</taxon>
    </lineage>
</organism>
<feature type="transmembrane region" description="Helical" evidence="7">
    <location>
        <begin position="213"/>
        <end position="235"/>
    </location>
</feature>
<dbReference type="InterPro" id="IPR001958">
    <property type="entry name" value="Tet-R_TetA/multi-R_MdtG-like"/>
</dbReference>
<dbReference type="PRINTS" id="PR01035">
    <property type="entry name" value="TCRTETA"/>
</dbReference>
<dbReference type="Proteomes" id="UP000886523">
    <property type="component" value="Unassembled WGS sequence"/>
</dbReference>
<dbReference type="PANTHER" id="PTHR23504">
    <property type="entry name" value="MAJOR FACILITATOR SUPERFAMILY DOMAIN-CONTAINING PROTEIN 10"/>
    <property type="match status" value="1"/>
</dbReference>
<evidence type="ECO:0000313" key="8">
    <source>
        <dbReference type="EMBL" id="KAF9506587.1"/>
    </source>
</evidence>
<evidence type="ECO:0000256" key="3">
    <source>
        <dbReference type="ARBA" id="ARBA00022692"/>
    </source>
</evidence>
<evidence type="ECO:0000256" key="2">
    <source>
        <dbReference type="ARBA" id="ARBA00022448"/>
    </source>
</evidence>
<name>A0A9P6DM66_9AGAM</name>
<evidence type="ECO:0000313" key="9">
    <source>
        <dbReference type="Proteomes" id="UP000886523"/>
    </source>
</evidence>
<reference evidence="8" key="1">
    <citation type="journal article" date="2020" name="Nat. Commun.">
        <title>Large-scale genome sequencing of mycorrhizal fungi provides insights into the early evolution of symbiotic traits.</title>
        <authorList>
            <person name="Miyauchi S."/>
            <person name="Kiss E."/>
            <person name="Kuo A."/>
            <person name="Drula E."/>
            <person name="Kohler A."/>
            <person name="Sanchez-Garcia M."/>
            <person name="Morin E."/>
            <person name="Andreopoulos B."/>
            <person name="Barry K.W."/>
            <person name="Bonito G."/>
            <person name="Buee M."/>
            <person name="Carver A."/>
            <person name="Chen C."/>
            <person name="Cichocki N."/>
            <person name="Clum A."/>
            <person name="Culley D."/>
            <person name="Crous P.W."/>
            <person name="Fauchery L."/>
            <person name="Girlanda M."/>
            <person name="Hayes R.D."/>
            <person name="Keri Z."/>
            <person name="LaButti K."/>
            <person name="Lipzen A."/>
            <person name="Lombard V."/>
            <person name="Magnuson J."/>
            <person name="Maillard F."/>
            <person name="Murat C."/>
            <person name="Nolan M."/>
            <person name="Ohm R.A."/>
            <person name="Pangilinan J."/>
            <person name="Pereira M.F."/>
            <person name="Perotto S."/>
            <person name="Peter M."/>
            <person name="Pfister S."/>
            <person name="Riley R."/>
            <person name="Sitrit Y."/>
            <person name="Stielow J.B."/>
            <person name="Szollosi G."/>
            <person name="Zifcakova L."/>
            <person name="Stursova M."/>
            <person name="Spatafora J.W."/>
            <person name="Tedersoo L."/>
            <person name="Vaario L.M."/>
            <person name="Yamada A."/>
            <person name="Yan M."/>
            <person name="Wang P."/>
            <person name="Xu J."/>
            <person name="Bruns T."/>
            <person name="Baldrian P."/>
            <person name="Vilgalys R."/>
            <person name="Dunand C."/>
            <person name="Henrissat B."/>
            <person name="Grigoriev I.V."/>
            <person name="Hibbett D."/>
            <person name="Nagy L.G."/>
            <person name="Martin F.M."/>
        </authorList>
    </citation>
    <scope>NUCLEOTIDE SEQUENCE</scope>
    <source>
        <strain evidence="8">UP504</strain>
    </source>
</reference>
<keyword evidence="3 7" id="KW-0812">Transmembrane</keyword>
<comment type="caution">
    <text evidence="8">The sequence shown here is derived from an EMBL/GenBank/DDBJ whole genome shotgun (WGS) entry which is preliminary data.</text>
</comment>
<comment type="subcellular location">
    <subcellularLocation>
        <location evidence="1">Membrane</location>
        <topology evidence="1">Multi-pass membrane protein</topology>
    </subcellularLocation>
</comment>
<evidence type="ECO:0000256" key="1">
    <source>
        <dbReference type="ARBA" id="ARBA00004141"/>
    </source>
</evidence>
<dbReference type="GO" id="GO:0022857">
    <property type="term" value="F:transmembrane transporter activity"/>
    <property type="evidence" value="ECO:0007669"/>
    <property type="project" value="InterPro"/>
</dbReference>
<dbReference type="Pfam" id="PF07690">
    <property type="entry name" value="MFS_1"/>
    <property type="match status" value="1"/>
</dbReference>
<dbReference type="EMBL" id="MU129106">
    <property type="protein sequence ID" value="KAF9506587.1"/>
    <property type="molecule type" value="Genomic_DNA"/>
</dbReference>
<feature type="transmembrane region" description="Helical" evidence="7">
    <location>
        <begin position="126"/>
        <end position="157"/>
    </location>
</feature>
<keyword evidence="4 7" id="KW-1133">Transmembrane helix</keyword>
<keyword evidence="9" id="KW-1185">Reference proteome</keyword>
<dbReference type="InterPro" id="IPR011701">
    <property type="entry name" value="MFS"/>
</dbReference>
<dbReference type="SUPFAM" id="SSF103473">
    <property type="entry name" value="MFS general substrate transporter"/>
    <property type="match status" value="1"/>
</dbReference>
<keyword evidence="2" id="KW-0813">Transport</keyword>
<keyword evidence="5 7" id="KW-0472">Membrane</keyword>
<dbReference type="Gene3D" id="1.20.1250.20">
    <property type="entry name" value="MFS general substrate transporter like domains"/>
    <property type="match status" value="1"/>
</dbReference>
<dbReference type="AlphaFoldDB" id="A0A9P6DM66"/>
<evidence type="ECO:0000256" key="7">
    <source>
        <dbReference type="SAM" id="Phobius"/>
    </source>
</evidence>
<feature type="compositionally biased region" description="Basic residues" evidence="6">
    <location>
        <begin position="254"/>
        <end position="263"/>
    </location>
</feature>
<feature type="transmembrane region" description="Helical" evidence="7">
    <location>
        <begin position="169"/>
        <end position="193"/>
    </location>
</feature>
<evidence type="ECO:0000256" key="4">
    <source>
        <dbReference type="ARBA" id="ARBA00022989"/>
    </source>
</evidence>
<proteinExistence type="predicted"/>
<evidence type="ECO:0000256" key="6">
    <source>
        <dbReference type="SAM" id="MobiDB-lite"/>
    </source>
</evidence>
<protein>
    <recommendedName>
        <fullName evidence="10">Major facilitator superfamily (MFS) profile domain-containing protein</fullName>
    </recommendedName>
</protein>
<dbReference type="InterPro" id="IPR036259">
    <property type="entry name" value="MFS_trans_sf"/>
</dbReference>
<gene>
    <name evidence="8" type="ORF">BS47DRAFT_393203</name>
</gene>
<feature type="transmembrane region" description="Helical" evidence="7">
    <location>
        <begin position="92"/>
        <end position="114"/>
    </location>
</feature>